<keyword evidence="3" id="KW-1185">Reference proteome</keyword>
<organism evidence="2 3">
    <name type="scientific">Celeribacter halophilus</name>
    <dbReference type="NCBI Taxonomy" id="576117"/>
    <lineage>
        <taxon>Bacteria</taxon>
        <taxon>Pseudomonadati</taxon>
        <taxon>Pseudomonadota</taxon>
        <taxon>Alphaproteobacteria</taxon>
        <taxon>Rhodobacterales</taxon>
        <taxon>Roseobacteraceae</taxon>
        <taxon>Celeribacter</taxon>
    </lineage>
</organism>
<protein>
    <submittedName>
        <fullName evidence="2">Uncharacterized protein</fullName>
    </submittedName>
</protein>
<reference evidence="2 3" key="1">
    <citation type="submission" date="2016-10" db="EMBL/GenBank/DDBJ databases">
        <authorList>
            <person name="de Groot N.N."/>
        </authorList>
    </citation>
    <scope>NUCLEOTIDE SEQUENCE [LARGE SCALE GENOMIC DNA]</scope>
    <source>
        <strain evidence="2 3">CGMCC 1.8891</strain>
    </source>
</reference>
<evidence type="ECO:0000313" key="3">
    <source>
        <dbReference type="Proteomes" id="UP000183299"/>
    </source>
</evidence>
<sequence length="58" mass="6722">MPEQPLIPKTPEEVAEEWRASPRRIRSKAREIHAFALIGNKMRLFPKHVEALAKAFEV</sequence>
<dbReference type="Proteomes" id="UP000183299">
    <property type="component" value="Unassembled WGS sequence"/>
</dbReference>
<accession>A0A1I3NPM9</accession>
<proteinExistence type="predicted"/>
<gene>
    <name evidence="2" type="ORF">SAMN04488138_10232</name>
</gene>
<dbReference type="RefSeq" id="WP_156444369.1">
    <property type="nucleotide sequence ID" value="NZ_FORY01000002.1"/>
</dbReference>
<evidence type="ECO:0000313" key="2">
    <source>
        <dbReference type="EMBL" id="SFJ11263.1"/>
    </source>
</evidence>
<dbReference type="EMBL" id="FORY01000002">
    <property type="protein sequence ID" value="SFJ11263.1"/>
    <property type="molecule type" value="Genomic_DNA"/>
</dbReference>
<dbReference type="GeneID" id="98667161"/>
<feature type="region of interest" description="Disordered" evidence="1">
    <location>
        <begin position="1"/>
        <end position="20"/>
    </location>
</feature>
<dbReference type="STRING" id="576117.SAMN04488138_10232"/>
<evidence type="ECO:0000256" key="1">
    <source>
        <dbReference type="SAM" id="MobiDB-lite"/>
    </source>
</evidence>
<feature type="compositionally biased region" description="Basic and acidic residues" evidence="1">
    <location>
        <begin position="10"/>
        <end position="20"/>
    </location>
</feature>
<dbReference type="AlphaFoldDB" id="A0A1I3NPM9"/>
<name>A0A1I3NPM9_9RHOB</name>